<dbReference type="Gene3D" id="1.10.150.80">
    <property type="entry name" value="HRDC domain"/>
    <property type="match status" value="1"/>
</dbReference>
<evidence type="ECO:0000259" key="3">
    <source>
        <dbReference type="PROSITE" id="PS50967"/>
    </source>
</evidence>
<dbReference type="AlphaFoldDB" id="A0A6A3A4L2"/>
<dbReference type="GO" id="GO:0071038">
    <property type="term" value="P:TRAMP-dependent tRNA surveillance pathway"/>
    <property type="evidence" value="ECO:0007669"/>
    <property type="project" value="TreeGrafter"/>
</dbReference>
<dbReference type="PANTHER" id="PTHR12124:SF47">
    <property type="entry name" value="EXOSOME COMPONENT 10"/>
    <property type="match status" value="1"/>
</dbReference>
<evidence type="ECO:0000313" key="4">
    <source>
        <dbReference type="EMBL" id="KAE8699224.1"/>
    </source>
</evidence>
<dbReference type="SUPFAM" id="SSF47819">
    <property type="entry name" value="HRDC-like"/>
    <property type="match status" value="1"/>
</dbReference>
<dbReference type="InterPro" id="IPR010997">
    <property type="entry name" value="HRDC-like_sf"/>
</dbReference>
<dbReference type="InterPro" id="IPR036397">
    <property type="entry name" value="RNaseH_sf"/>
</dbReference>
<evidence type="ECO:0000313" key="5">
    <source>
        <dbReference type="Proteomes" id="UP000436088"/>
    </source>
</evidence>
<dbReference type="GO" id="GO:0000467">
    <property type="term" value="P:exonucleolytic trimming to generate mature 3'-end of 5.8S rRNA from tricistronic rRNA transcript (SSU-rRNA, 5.8S rRNA, LSU-rRNA)"/>
    <property type="evidence" value="ECO:0007669"/>
    <property type="project" value="InterPro"/>
</dbReference>
<keyword evidence="2" id="KW-0539">Nucleus</keyword>
<dbReference type="SUPFAM" id="SSF53098">
    <property type="entry name" value="Ribonuclease H-like"/>
    <property type="match status" value="1"/>
</dbReference>
<reference evidence="4" key="1">
    <citation type="submission" date="2019-09" db="EMBL/GenBank/DDBJ databases">
        <title>Draft genome information of white flower Hibiscus syriacus.</title>
        <authorList>
            <person name="Kim Y.-M."/>
        </authorList>
    </citation>
    <scope>NUCLEOTIDE SEQUENCE [LARGE SCALE GENOMIC DNA]</scope>
    <source>
        <strain evidence="4">YM2019G1</strain>
    </source>
</reference>
<dbReference type="GO" id="GO:0071044">
    <property type="term" value="P:histone mRNA catabolic process"/>
    <property type="evidence" value="ECO:0007669"/>
    <property type="project" value="TreeGrafter"/>
</dbReference>
<dbReference type="GO" id="GO:0000176">
    <property type="term" value="C:nuclear exosome (RNase complex)"/>
    <property type="evidence" value="ECO:0007669"/>
    <property type="project" value="TreeGrafter"/>
</dbReference>
<dbReference type="GO" id="GO:0071037">
    <property type="term" value="P:nuclear polyadenylation-dependent snRNA catabolic process"/>
    <property type="evidence" value="ECO:0007669"/>
    <property type="project" value="TreeGrafter"/>
</dbReference>
<dbReference type="FunFam" id="1.10.150.80:FF:000001">
    <property type="entry name" value="Putative exosome component 10"/>
    <property type="match status" value="1"/>
</dbReference>
<evidence type="ECO:0000256" key="1">
    <source>
        <dbReference type="ARBA" id="ARBA00004123"/>
    </source>
</evidence>
<dbReference type="EMBL" id="VEPZ02001041">
    <property type="protein sequence ID" value="KAE8699224.1"/>
    <property type="molecule type" value="Genomic_DNA"/>
</dbReference>
<proteinExistence type="predicted"/>
<feature type="domain" description="HRDC" evidence="3">
    <location>
        <begin position="110"/>
        <end position="192"/>
    </location>
</feature>
<dbReference type="Pfam" id="PF00570">
    <property type="entry name" value="HRDC"/>
    <property type="match status" value="1"/>
</dbReference>
<dbReference type="GO" id="GO:0071039">
    <property type="term" value="P:nuclear polyadenylation-dependent CUT catabolic process"/>
    <property type="evidence" value="ECO:0007669"/>
    <property type="project" value="TreeGrafter"/>
</dbReference>
<dbReference type="Pfam" id="PF01612">
    <property type="entry name" value="DNA_pol_A_exo1"/>
    <property type="match status" value="1"/>
</dbReference>
<dbReference type="GO" id="GO:0003727">
    <property type="term" value="F:single-stranded RNA binding"/>
    <property type="evidence" value="ECO:0007669"/>
    <property type="project" value="TreeGrafter"/>
</dbReference>
<name>A0A6A3A4L2_HIBSY</name>
<protein>
    <submittedName>
        <fullName evidence="4">Membrin-11-like</fullName>
    </submittedName>
</protein>
<comment type="caution">
    <text evidence="4">The sequence shown here is derived from an EMBL/GenBank/DDBJ whole genome shotgun (WGS) entry which is preliminary data.</text>
</comment>
<accession>A0A6A3A4L2</accession>
<dbReference type="InterPro" id="IPR044876">
    <property type="entry name" value="HRDC_dom_sf"/>
</dbReference>
<dbReference type="GO" id="GO:0071051">
    <property type="term" value="P:poly(A)-dependent snoRNA 3'-end processing"/>
    <property type="evidence" value="ECO:0007669"/>
    <property type="project" value="TreeGrafter"/>
</dbReference>
<dbReference type="GO" id="GO:0071035">
    <property type="term" value="P:nuclear polyadenylation-dependent rRNA catabolic process"/>
    <property type="evidence" value="ECO:0007669"/>
    <property type="project" value="TreeGrafter"/>
</dbReference>
<organism evidence="4 5">
    <name type="scientific">Hibiscus syriacus</name>
    <name type="common">Rose of Sharon</name>
    <dbReference type="NCBI Taxonomy" id="106335"/>
    <lineage>
        <taxon>Eukaryota</taxon>
        <taxon>Viridiplantae</taxon>
        <taxon>Streptophyta</taxon>
        <taxon>Embryophyta</taxon>
        <taxon>Tracheophyta</taxon>
        <taxon>Spermatophyta</taxon>
        <taxon>Magnoliopsida</taxon>
        <taxon>eudicotyledons</taxon>
        <taxon>Gunneridae</taxon>
        <taxon>Pentapetalae</taxon>
        <taxon>rosids</taxon>
        <taxon>malvids</taxon>
        <taxon>Malvales</taxon>
        <taxon>Malvaceae</taxon>
        <taxon>Malvoideae</taxon>
        <taxon>Hibiscus</taxon>
    </lineage>
</organism>
<dbReference type="InterPro" id="IPR002562">
    <property type="entry name" value="3'-5'_exonuclease_dom"/>
</dbReference>
<evidence type="ECO:0000256" key="2">
    <source>
        <dbReference type="ARBA" id="ARBA00023242"/>
    </source>
</evidence>
<dbReference type="Gene3D" id="3.30.420.10">
    <property type="entry name" value="Ribonuclease H-like superfamily/Ribonuclease H"/>
    <property type="match status" value="1"/>
</dbReference>
<dbReference type="Proteomes" id="UP000436088">
    <property type="component" value="Unassembled WGS sequence"/>
</dbReference>
<dbReference type="GO" id="GO:0000166">
    <property type="term" value="F:nucleotide binding"/>
    <property type="evidence" value="ECO:0007669"/>
    <property type="project" value="InterPro"/>
</dbReference>
<dbReference type="PANTHER" id="PTHR12124">
    <property type="entry name" value="POLYMYOSITIS/SCLERODERMA AUTOANTIGEN-RELATED"/>
    <property type="match status" value="1"/>
</dbReference>
<gene>
    <name evidence="4" type="ORF">F3Y22_tig00110584pilonHSYRG00318</name>
</gene>
<dbReference type="GO" id="GO:0005730">
    <property type="term" value="C:nucleolus"/>
    <property type="evidence" value="ECO:0007669"/>
    <property type="project" value="TreeGrafter"/>
</dbReference>
<dbReference type="GO" id="GO:0071036">
    <property type="term" value="P:nuclear polyadenylation-dependent snoRNA catabolic process"/>
    <property type="evidence" value="ECO:0007669"/>
    <property type="project" value="TreeGrafter"/>
</dbReference>
<sequence>MHGADRDIVWLQRDFGIYASRVLKLERNSLEHLLQHFCGVTANKEYQNADWRLRPLPDEMLGYAREDTHYLLYIYDLMRIELLSMPKEGEHLDAPLVEVYKRSFDVAGFNAEQLAIVAGLCEWRDNIARVEDESTGYVLPNKTLLEIGRNFNMPITAHKLRRLLKSKHPYVERNLGVLVSIIRQSMQNAVAFEAAAQQLKMGRTLNAKEQIASNEGAKVLHPEVPTDLKIANDGKKS</sequence>
<dbReference type="GO" id="GO:0071040">
    <property type="term" value="P:nuclear polyadenylation-dependent antisense transcript catabolic process"/>
    <property type="evidence" value="ECO:0007669"/>
    <property type="project" value="TreeGrafter"/>
</dbReference>
<dbReference type="SMART" id="SM00341">
    <property type="entry name" value="HRDC"/>
    <property type="match status" value="1"/>
</dbReference>
<dbReference type="GO" id="GO:0000175">
    <property type="term" value="F:3'-5'-RNA exonuclease activity"/>
    <property type="evidence" value="ECO:0007669"/>
    <property type="project" value="InterPro"/>
</dbReference>
<dbReference type="InterPro" id="IPR002121">
    <property type="entry name" value="HRDC_dom"/>
</dbReference>
<keyword evidence="5" id="KW-1185">Reference proteome</keyword>
<dbReference type="InterPro" id="IPR045092">
    <property type="entry name" value="Rrp6-like"/>
</dbReference>
<dbReference type="PROSITE" id="PS50967">
    <property type="entry name" value="HRDC"/>
    <property type="match status" value="1"/>
</dbReference>
<dbReference type="InterPro" id="IPR012337">
    <property type="entry name" value="RNaseH-like_sf"/>
</dbReference>
<comment type="subcellular location">
    <subcellularLocation>
        <location evidence="1">Nucleus</location>
    </subcellularLocation>
</comment>